<sequence>MSKRSPKGHGEKKGSVLDFVRSEEVSKITGEKEHRVPEGIYASPQQGGLRLLGPPSGQGAGGGARTRVRRVPADLRSNS</sequence>
<dbReference type="AlphaFoldDB" id="A0AAV4CX04"/>
<accession>A0AAV4CX04</accession>
<dbReference type="Proteomes" id="UP000735302">
    <property type="component" value="Unassembled WGS sequence"/>
</dbReference>
<proteinExistence type="predicted"/>
<keyword evidence="3" id="KW-1185">Reference proteome</keyword>
<comment type="caution">
    <text evidence="2">The sequence shown here is derived from an EMBL/GenBank/DDBJ whole genome shotgun (WGS) entry which is preliminary data.</text>
</comment>
<name>A0AAV4CX04_9GAST</name>
<protein>
    <submittedName>
        <fullName evidence="2">Uncharacterized protein</fullName>
    </submittedName>
</protein>
<dbReference type="EMBL" id="BLXT01007055">
    <property type="protein sequence ID" value="GFO36416.1"/>
    <property type="molecule type" value="Genomic_DNA"/>
</dbReference>
<feature type="region of interest" description="Disordered" evidence="1">
    <location>
        <begin position="26"/>
        <end position="79"/>
    </location>
</feature>
<evidence type="ECO:0000313" key="3">
    <source>
        <dbReference type="Proteomes" id="UP000735302"/>
    </source>
</evidence>
<gene>
    <name evidence="2" type="ORF">PoB_006292100</name>
</gene>
<feature type="compositionally biased region" description="Basic and acidic residues" evidence="1">
    <location>
        <begin position="26"/>
        <end position="37"/>
    </location>
</feature>
<organism evidence="2 3">
    <name type="scientific">Plakobranchus ocellatus</name>
    <dbReference type="NCBI Taxonomy" id="259542"/>
    <lineage>
        <taxon>Eukaryota</taxon>
        <taxon>Metazoa</taxon>
        <taxon>Spiralia</taxon>
        <taxon>Lophotrochozoa</taxon>
        <taxon>Mollusca</taxon>
        <taxon>Gastropoda</taxon>
        <taxon>Heterobranchia</taxon>
        <taxon>Euthyneura</taxon>
        <taxon>Panpulmonata</taxon>
        <taxon>Sacoglossa</taxon>
        <taxon>Placobranchoidea</taxon>
        <taxon>Plakobranchidae</taxon>
        <taxon>Plakobranchus</taxon>
    </lineage>
</organism>
<evidence type="ECO:0000313" key="2">
    <source>
        <dbReference type="EMBL" id="GFO36416.1"/>
    </source>
</evidence>
<evidence type="ECO:0000256" key="1">
    <source>
        <dbReference type="SAM" id="MobiDB-lite"/>
    </source>
</evidence>
<reference evidence="2 3" key="1">
    <citation type="journal article" date="2021" name="Elife">
        <title>Chloroplast acquisition without the gene transfer in kleptoplastic sea slugs, Plakobranchus ocellatus.</title>
        <authorList>
            <person name="Maeda T."/>
            <person name="Takahashi S."/>
            <person name="Yoshida T."/>
            <person name="Shimamura S."/>
            <person name="Takaki Y."/>
            <person name="Nagai Y."/>
            <person name="Toyoda A."/>
            <person name="Suzuki Y."/>
            <person name="Arimoto A."/>
            <person name="Ishii H."/>
            <person name="Satoh N."/>
            <person name="Nishiyama T."/>
            <person name="Hasebe M."/>
            <person name="Maruyama T."/>
            <person name="Minagawa J."/>
            <person name="Obokata J."/>
            <person name="Shigenobu S."/>
        </authorList>
    </citation>
    <scope>NUCLEOTIDE SEQUENCE [LARGE SCALE GENOMIC DNA]</scope>
</reference>